<dbReference type="GO" id="GO:0004222">
    <property type="term" value="F:metalloendopeptidase activity"/>
    <property type="evidence" value="ECO:0007669"/>
    <property type="project" value="InterPro"/>
</dbReference>
<keyword evidence="1" id="KW-0482">Metalloprotease</keyword>
<keyword evidence="3" id="KW-0862">Zinc</keyword>
<evidence type="ECO:0000256" key="3">
    <source>
        <dbReference type="PROSITE-ProRule" id="PRU00276"/>
    </source>
</evidence>
<dbReference type="PROSITE" id="PS50215">
    <property type="entry name" value="ADAM_MEPRO"/>
    <property type="match status" value="1"/>
</dbReference>
<protein>
    <submittedName>
        <fullName evidence="4">ADAM9</fullName>
        <ecNumber evidence="4">3.4.24.-</ecNumber>
    </submittedName>
</protein>
<name>A0A7R8CM78_LEPSM</name>
<dbReference type="AlphaFoldDB" id="A0A7R8CM78"/>
<keyword evidence="2" id="KW-0325">Glycoprotein</keyword>
<dbReference type="SUPFAM" id="SSF55486">
    <property type="entry name" value="Metalloproteases ('zincins'), catalytic domain"/>
    <property type="match status" value="1"/>
</dbReference>
<accession>A0A7R8CM78</accession>
<comment type="caution">
    <text evidence="3">Lacks conserved residue(s) required for the propagation of feature annotation.</text>
</comment>
<dbReference type="PROSITE" id="PS50092">
    <property type="entry name" value="TSP1"/>
    <property type="match status" value="1"/>
</dbReference>
<evidence type="ECO:0000256" key="1">
    <source>
        <dbReference type="ARBA" id="ARBA00023049"/>
    </source>
</evidence>
<feature type="binding site" evidence="3">
    <location>
        <position position="273"/>
    </location>
    <ligand>
        <name>Zn(2+)</name>
        <dbReference type="ChEBI" id="CHEBI:29105"/>
        <note>catalytic</note>
    </ligand>
</feature>
<dbReference type="OrthoDB" id="10069899at2759"/>
<dbReference type="InterPro" id="IPR001590">
    <property type="entry name" value="Peptidase_M12B"/>
</dbReference>
<evidence type="ECO:0000313" key="5">
    <source>
        <dbReference type="Proteomes" id="UP000675881"/>
    </source>
</evidence>
<dbReference type="InterPro" id="IPR036383">
    <property type="entry name" value="TSP1_rpt_sf"/>
</dbReference>
<dbReference type="EMBL" id="HG994581">
    <property type="protein sequence ID" value="CAF2864475.1"/>
    <property type="molecule type" value="Genomic_DNA"/>
</dbReference>
<dbReference type="PANTHER" id="PTHR11905">
    <property type="entry name" value="ADAM A DISINTEGRIN AND METALLOPROTEASE DOMAIN"/>
    <property type="match status" value="1"/>
</dbReference>
<reference evidence="4" key="1">
    <citation type="submission" date="2021-02" db="EMBL/GenBank/DDBJ databases">
        <authorList>
            <person name="Bekaert M."/>
        </authorList>
    </citation>
    <scope>NUCLEOTIDE SEQUENCE</scope>
    <source>
        <strain evidence="4">IoA-00</strain>
    </source>
</reference>
<gene>
    <name evidence="4" type="ORF">LSAA_6193</name>
</gene>
<dbReference type="PANTHER" id="PTHR11905:SF159">
    <property type="entry name" value="ADAM METALLOPROTEASE"/>
    <property type="match status" value="1"/>
</dbReference>
<keyword evidence="5" id="KW-1185">Reference proteome</keyword>
<dbReference type="Gene3D" id="3.40.390.10">
    <property type="entry name" value="Collagenase (Catalytic Domain)"/>
    <property type="match status" value="1"/>
</dbReference>
<feature type="active site" evidence="3">
    <location>
        <position position="270"/>
    </location>
</feature>
<feature type="binding site" evidence="3">
    <location>
        <position position="269"/>
    </location>
    <ligand>
        <name>Zn(2+)</name>
        <dbReference type="ChEBI" id="CHEBI:29105"/>
        <note>catalytic</note>
    </ligand>
</feature>
<dbReference type="InterPro" id="IPR000884">
    <property type="entry name" value="TSP1_rpt"/>
</dbReference>
<keyword evidence="1" id="KW-0645">Protease</keyword>
<dbReference type="Pfam" id="PF01421">
    <property type="entry name" value="Reprolysin"/>
    <property type="match status" value="1"/>
</dbReference>
<keyword evidence="3" id="KW-0479">Metal-binding</keyword>
<evidence type="ECO:0000256" key="2">
    <source>
        <dbReference type="ARBA" id="ARBA00023180"/>
    </source>
</evidence>
<proteinExistence type="predicted"/>
<feature type="binding site" evidence="3">
    <location>
        <position position="279"/>
    </location>
    <ligand>
        <name>Zn(2+)</name>
        <dbReference type="ChEBI" id="CHEBI:29105"/>
        <note>catalytic</note>
    </ligand>
</feature>
<keyword evidence="4" id="KW-0378">Hydrolase</keyword>
<dbReference type="SUPFAM" id="SSF82895">
    <property type="entry name" value="TSP-1 type 1 repeat"/>
    <property type="match status" value="1"/>
</dbReference>
<dbReference type="GO" id="GO:0046872">
    <property type="term" value="F:metal ion binding"/>
    <property type="evidence" value="ECO:0007669"/>
    <property type="project" value="UniProtKB-KW"/>
</dbReference>
<evidence type="ECO:0000313" key="4">
    <source>
        <dbReference type="EMBL" id="CAF2864475.1"/>
    </source>
</evidence>
<dbReference type="EC" id="3.4.24.-" evidence="4"/>
<dbReference type="Proteomes" id="UP000675881">
    <property type="component" value="Chromosome 2"/>
</dbReference>
<organism evidence="4 5">
    <name type="scientific">Lepeophtheirus salmonis</name>
    <name type="common">Salmon louse</name>
    <name type="synonym">Caligus salmonis</name>
    <dbReference type="NCBI Taxonomy" id="72036"/>
    <lineage>
        <taxon>Eukaryota</taxon>
        <taxon>Metazoa</taxon>
        <taxon>Ecdysozoa</taxon>
        <taxon>Arthropoda</taxon>
        <taxon>Crustacea</taxon>
        <taxon>Multicrustacea</taxon>
        <taxon>Hexanauplia</taxon>
        <taxon>Copepoda</taxon>
        <taxon>Siphonostomatoida</taxon>
        <taxon>Caligidae</taxon>
        <taxon>Lepeophtheirus</taxon>
    </lineage>
</organism>
<dbReference type="GO" id="GO:0006508">
    <property type="term" value="P:proteolysis"/>
    <property type="evidence" value="ECO:0007669"/>
    <property type="project" value="InterPro"/>
</dbReference>
<sequence>MLLKAKDMELEEKEVLIKEKQDQLTNMVQSFFEIEKFMPSTTRSRPLKKHRRNTFKGTNLVHPNVSIIWIGSLGEESVPPMQINFIDKSTLHNVNLERRSPFGKISSTTEICSFQGGVEGHEKSSVTVSGCPYEDFQVIIHVKGQKPIIATVSNGTILSNGAGYGKRELPKKLYIRLAIINQIMLHTEGLFHDESLGADITFQEMTLYDHSEVSSVGAAHFVLFSYDASGDEVVGMSYIGKICSEDASSRISIAEYDQSPVHTAMIFAHELGHNLGLAHDAGICVGIMYPLIIGADAWSNCSKLQLKGYYNKVLNKIPFFCLEEGSGTWSDWSKWSGCGEDCKRSRKRKCDKNICDGIMTEKQSCHPCGEIAELEEYISPTKKSINIRKTSTEKPDYRPVSEVKNMRESDVDRLIDHLFGRNISPTMRRILRAKFKLVNGLLR</sequence>
<dbReference type="InterPro" id="IPR024079">
    <property type="entry name" value="MetalloPept_cat_dom_sf"/>
</dbReference>